<organism evidence="1 2">
    <name type="scientific">Candidatus Shapirobacteria bacterium GW2011_GWE1_38_10</name>
    <dbReference type="NCBI Taxonomy" id="1618488"/>
    <lineage>
        <taxon>Bacteria</taxon>
        <taxon>Candidatus Shapironibacteriota</taxon>
    </lineage>
</organism>
<protein>
    <submittedName>
        <fullName evidence="1">Uncharacterized protein</fullName>
    </submittedName>
</protein>
<reference evidence="1 2" key="1">
    <citation type="journal article" date="2015" name="Nature">
        <title>rRNA introns, odd ribosomes, and small enigmatic genomes across a large radiation of phyla.</title>
        <authorList>
            <person name="Brown C.T."/>
            <person name="Hug L.A."/>
            <person name="Thomas B.C."/>
            <person name="Sharon I."/>
            <person name="Castelle C.J."/>
            <person name="Singh A."/>
            <person name="Wilkins M.J."/>
            <person name="Williams K.H."/>
            <person name="Banfield J.F."/>
        </authorList>
    </citation>
    <scope>NUCLEOTIDE SEQUENCE [LARGE SCALE GENOMIC DNA]</scope>
</reference>
<evidence type="ECO:0000313" key="1">
    <source>
        <dbReference type="EMBL" id="KKQ48972.1"/>
    </source>
</evidence>
<name>A0A0G0I327_9BACT</name>
<dbReference type="Proteomes" id="UP000034231">
    <property type="component" value="Unassembled WGS sequence"/>
</dbReference>
<gene>
    <name evidence="1" type="ORF">US68_C0021G0008</name>
</gene>
<proteinExistence type="predicted"/>
<accession>A0A0G0I327</accession>
<sequence length="127" mass="15031">MKNKGFFSRHWSESDERVLKYLGDFFKDPPIKPDYKAGYDVTVGDAKIEIKSCQEWIHSESVKGKWKRRRGRFHFDKGTEADMILFVLVKESGELEFAIRFPEQYGVRKLKIPITILWNKVFTEARI</sequence>
<evidence type="ECO:0000313" key="2">
    <source>
        <dbReference type="Proteomes" id="UP000034231"/>
    </source>
</evidence>
<dbReference type="EMBL" id="LBTX01000021">
    <property type="protein sequence ID" value="KKQ48972.1"/>
    <property type="molecule type" value="Genomic_DNA"/>
</dbReference>
<dbReference type="AlphaFoldDB" id="A0A0G0I327"/>
<comment type="caution">
    <text evidence="1">The sequence shown here is derived from an EMBL/GenBank/DDBJ whole genome shotgun (WGS) entry which is preliminary data.</text>
</comment>